<feature type="region of interest" description="Disordered" evidence="1">
    <location>
        <begin position="1"/>
        <end position="23"/>
    </location>
</feature>
<evidence type="ECO:0000256" key="1">
    <source>
        <dbReference type="SAM" id="MobiDB-lite"/>
    </source>
</evidence>
<dbReference type="Proteomes" id="UP000655420">
    <property type="component" value="Unassembled WGS sequence"/>
</dbReference>
<gene>
    <name evidence="2" type="ORF">H0I76_15685</name>
</gene>
<protein>
    <submittedName>
        <fullName evidence="2">Uncharacterized protein</fullName>
    </submittedName>
</protein>
<evidence type="ECO:0000313" key="3">
    <source>
        <dbReference type="Proteomes" id="UP000655420"/>
    </source>
</evidence>
<comment type="caution">
    <text evidence="2">The sequence shown here is derived from an EMBL/GenBank/DDBJ whole genome shotgun (WGS) entry which is preliminary data.</text>
</comment>
<name>A0A8J7SIZ4_9RHOB</name>
<reference evidence="2" key="1">
    <citation type="submission" date="2020-12" db="EMBL/GenBank/DDBJ databases">
        <title>Bacterial taxonomy.</title>
        <authorList>
            <person name="Pan X."/>
        </authorList>
    </citation>
    <scope>NUCLEOTIDE SEQUENCE</scope>
    <source>
        <strain evidence="2">M0105</strain>
    </source>
</reference>
<dbReference type="AlphaFoldDB" id="A0A8J7SIZ4"/>
<dbReference type="RefSeq" id="WP_200611771.1">
    <property type="nucleotide sequence ID" value="NZ_JAEHHL010000009.1"/>
</dbReference>
<feature type="compositionally biased region" description="Basic residues" evidence="1">
    <location>
        <begin position="72"/>
        <end position="83"/>
    </location>
</feature>
<feature type="region of interest" description="Disordered" evidence="1">
    <location>
        <begin position="58"/>
        <end position="83"/>
    </location>
</feature>
<proteinExistence type="predicted"/>
<sequence length="83" mass="9187">MGAANGERVETGSRKRRRPHKAGDVTFTRLANGNIKVTGDACPYDIAEAIRRWKAKKAEKRAPIGADGAAARRARMRRKLVRT</sequence>
<keyword evidence="3" id="KW-1185">Reference proteome</keyword>
<dbReference type="EMBL" id="JAEHHL010000009">
    <property type="protein sequence ID" value="MBK0400640.1"/>
    <property type="molecule type" value="Genomic_DNA"/>
</dbReference>
<evidence type="ECO:0000313" key="2">
    <source>
        <dbReference type="EMBL" id="MBK0400640.1"/>
    </source>
</evidence>
<accession>A0A8J7SIZ4</accession>
<organism evidence="2 3">
    <name type="scientific">Thermohalobaculum xanthum</name>
    <dbReference type="NCBI Taxonomy" id="2753746"/>
    <lineage>
        <taxon>Bacteria</taxon>
        <taxon>Pseudomonadati</taxon>
        <taxon>Pseudomonadota</taxon>
        <taxon>Alphaproteobacteria</taxon>
        <taxon>Rhodobacterales</taxon>
        <taxon>Paracoccaceae</taxon>
        <taxon>Thermohalobaculum</taxon>
    </lineage>
</organism>